<feature type="domain" description="TraI-like middle" evidence="3">
    <location>
        <begin position="234"/>
        <end position="327"/>
    </location>
</feature>
<dbReference type="Pfam" id="PF03432">
    <property type="entry name" value="Relaxase"/>
    <property type="match status" value="1"/>
</dbReference>
<protein>
    <submittedName>
        <fullName evidence="4">Relaxase/mobilization nuclease-like protein</fullName>
    </submittedName>
</protein>
<feature type="region of interest" description="Disordered" evidence="1">
    <location>
        <begin position="618"/>
        <end position="657"/>
    </location>
</feature>
<proteinExistence type="predicted"/>
<sequence>MNVIIPPKRRDKKTSFKKLVEYVSTRQEKKASDVVTPDSAAEHSPDAEYVATPGFGQLVNYVGRKSAESVTQVHSISPEGIQRVSSGEVLCETNCWSLGSAAAEMNMTAMQNRHCKDAVYHFILSWQSDEYPSPDAIFQSARYCLESLGMKDHQYVAAIHEDTDNIHCHVSANRVHPETFRAQNMWNDADTLQKCCRVLEHDLGFRVDNGSWHMDEFGDLHRTPRDMPAAPRGAARREIFSDRESLHGYAVREVRDVISKAQQDDRLDWPWLHTMLHTRGLGLREQSGGLAVYDLLQPDSVSVKASDIHPAISLPAMEAKFGEFSPAPPAFNPERPQDGITGILSHYNPQLHVRDQDLRQERREARAVAREILRARFDAYREGWEKPDLRARERFRQIHSHCVAMKAHVRKTVRDPLLRKLMYRMAEFEKMKAMATLRLQLREERQVLADTGMFRPLSWKQWVEREAVNGDIAALSQMRGWAYREKRKARQSEKKSVTPGAVIVCAHGNDAPIFRSSEHDTQLHRDGSVTYLRNGQPAVTDFGNRVEVYTSSDARSERFNNDLAAALTAWRSEGAQFVKGNADAVRRVLYSGAMHNLQENDGRRFTVRDSQQQKNVSVTESFQRKQGQAVGQPAVQIEQARPQNDEIIRPDGKLPRP</sequence>
<evidence type="ECO:0000256" key="1">
    <source>
        <dbReference type="SAM" id="MobiDB-lite"/>
    </source>
</evidence>
<accession>A0A2V2BFT3</accession>
<dbReference type="InterPro" id="IPR054462">
    <property type="entry name" value="TraI_M"/>
</dbReference>
<organism evidence="4 5">
    <name type="scientific">Pantoea allii</name>
    <dbReference type="NCBI Taxonomy" id="574096"/>
    <lineage>
        <taxon>Bacteria</taxon>
        <taxon>Pseudomonadati</taxon>
        <taxon>Pseudomonadota</taxon>
        <taxon>Gammaproteobacteria</taxon>
        <taxon>Enterobacterales</taxon>
        <taxon>Erwiniaceae</taxon>
        <taxon>Pantoea</taxon>
    </lineage>
</organism>
<dbReference type="NCBIfam" id="NF041893">
    <property type="entry name" value="TraI_MobP_relax"/>
    <property type="match status" value="1"/>
</dbReference>
<dbReference type="Pfam" id="PF22863">
    <property type="entry name" value="TraI_middle"/>
    <property type="match status" value="1"/>
</dbReference>
<evidence type="ECO:0000259" key="3">
    <source>
        <dbReference type="Pfam" id="PF22863"/>
    </source>
</evidence>
<dbReference type="EMBL" id="QGHF01000010">
    <property type="protein sequence ID" value="PWK94525.1"/>
    <property type="molecule type" value="Genomic_DNA"/>
</dbReference>
<dbReference type="Proteomes" id="UP000245981">
    <property type="component" value="Unassembled WGS sequence"/>
</dbReference>
<gene>
    <name evidence="4" type="ORF">C7431_11019</name>
</gene>
<feature type="domain" description="MobA/VirD2-like nuclease" evidence="2">
    <location>
        <begin position="90"/>
        <end position="204"/>
    </location>
</feature>
<comment type="caution">
    <text evidence="4">The sequence shown here is derived from an EMBL/GenBank/DDBJ whole genome shotgun (WGS) entry which is preliminary data.</text>
</comment>
<dbReference type="AlphaFoldDB" id="A0A2V2BFT3"/>
<dbReference type="InterPro" id="IPR049751">
    <property type="entry name" value="TraI/MobA_relaxases"/>
</dbReference>
<name>A0A2V2BFT3_9GAMM</name>
<evidence type="ECO:0000313" key="4">
    <source>
        <dbReference type="EMBL" id="PWK94525.1"/>
    </source>
</evidence>
<dbReference type="InterPro" id="IPR005094">
    <property type="entry name" value="Endonuclease_MobA/VirD2"/>
</dbReference>
<dbReference type="OrthoDB" id="279005at2"/>
<reference evidence="4 5" key="1">
    <citation type="submission" date="2018-05" db="EMBL/GenBank/DDBJ databases">
        <title>Genomic Encyclopedia of Type Strains, Phase IV (KMG-V): Genome sequencing to study the core and pangenomes of soil and plant-associated prokaryotes.</title>
        <authorList>
            <person name="Whitman W."/>
        </authorList>
    </citation>
    <scope>NUCLEOTIDE SEQUENCE [LARGE SCALE GENOMIC DNA]</scope>
    <source>
        <strain evidence="4 5">PNA 200-10</strain>
    </source>
</reference>
<dbReference type="RefSeq" id="WP_109717972.1">
    <property type="nucleotide sequence ID" value="NZ_QGHF01000010.1"/>
</dbReference>
<evidence type="ECO:0000313" key="5">
    <source>
        <dbReference type="Proteomes" id="UP000245981"/>
    </source>
</evidence>
<evidence type="ECO:0000259" key="2">
    <source>
        <dbReference type="Pfam" id="PF03432"/>
    </source>
</evidence>
<feature type="compositionally biased region" description="Basic and acidic residues" evidence="1">
    <location>
        <begin position="643"/>
        <end position="657"/>
    </location>
</feature>